<dbReference type="SUPFAM" id="SSF64167">
    <property type="entry name" value="SurE-like"/>
    <property type="match status" value="1"/>
</dbReference>
<evidence type="ECO:0000256" key="3">
    <source>
        <dbReference type="ARBA" id="ARBA00022801"/>
    </source>
</evidence>
<keyword evidence="3 5" id="KW-0378">Hydrolase</keyword>
<feature type="domain" description="Survival protein SurE-like phosphatase/nucleotidase" evidence="4">
    <location>
        <begin position="3"/>
        <end position="196"/>
    </location>
</feature>
<dbReference type="Gene3D" id="3.40.1210.10">
    <property type="entry name" value="Survival protein SurE-like phosphatase/nucleotidase"/>
    <property type="match status" value="1"/>
</dbReference>
<name>A0A075GAG5_9EURY</name>
<dbReference type="PANTHER" id="PTHR30457">
    <property type="entry name" value="5'-NUCLEOTIDASE SURE"/>
    <property type="match status" value="1"/>
</dbReference>
<evidence type="ECO:0000313" key="5">
    <source>
        <dbReference type="EMBL" id="AIF01081.1"/>
    </source>
</evidence>
<dbReference type="GO" id="GO:0046872">
    <property type="term" value="F:metal ion binding"/>
    <property type="evidence" value="ECO:0007669"/>
    <property type="project" value="UniProtKB-KW"/>
</dbReference>
<evidence type="ECO:0000256" key="1">
    <source>
        <dbReference type="ARBA" id="ARBA00011062"/>
    </source>
</evidence>
<dbReference type="InterPro" id="IPR030048">
    <property type="entry name" value="SurE"/>
</dbReference>
<protein>
    <submittedName>
        <fullName evidence="5">Putative acid phosphatase (SurE)</fullName>
        <ecNumber evidence="5">3.1.3.5</ecNumber>
    </submittedName>
</protein>
<comment type="similarity">
    <text evidence="1">Belongs to the SurE nucleotidase family.</text>
</comment>
<keyword evidence="2" id="KW-0479">Metal-binding</keyword>
<sequence>MGELIQALHDEGYSLIICAPDRERSASTMHITLHRLLTLRLRNDMLSNFEFAEDGPPVWLFDLSGYPADCVLTALGGGLPDGVPPPSLCVSGVNRGPNMSVDILHSGTIGGARQAACGGLPAISTSLDSFEPVDFQVAVKATIELVNQVCQFIPAEPVNLGRVEGSSLKPEGEGDDEFLRSAFPLGDVFLNLNVPVDWNGVFSSTHLGGRWYRGHTRVVEGGDNEWSVKIGAASIVDEPIEHGDSHCIHQGRASVSTLGTWPQGHPLSISDEILARTVTTDGLPSWVKIGD</sequence>
<dbReference type="AlphaFoldDB" id="A0A075GAG5"/>
<dbReference type="InterPro" id="IPR002828">
    <property type="entry name" value="SurE-like_Pase/nucleotidase"/>
</dbReference>
<organism evidence="5">
    <name type="scientific">uncultured marine group II/III euryarchaeote KM3_141_C05</name>
    <dbReference type="NCBI Taxonomy" id="1457876"/>
    <lineage>
        <taxon>Archaea</taxon>
        <taxon>Methanobacteriati</taxon>
        <taxon>Methanobacteriota</taxon>
        <taxon>environmental samples</taxon>
    </lineage>
</organism>
<dbReference type="EC" id="3.1.3.5" evidence="5"/>
<dbReference type="GO" id="GO:0008253">
    <property type="term" value="F:5'-nucleotidase activity"/>
    <property type="evidence" value="ECO:0007669"/>
    <property type="project" value="UniProtKB-EC"/>
</dbReference>
<dbReference type="Pfam" id="PF01975">
    <property type="entry name" value="SurE"/>
    <property type="match status" value="1"/>
</dbReference>
<evidence type="ECO:0000256" key="2">
    <source>
        <dbReference type="ARBA" id="ARBA00022723"/>
    </source>
</evidence>
<gene>
    <name evidence="5" type="primary">surE</name>
</gene>
<reference evidence="5" key="1">
    <citation type="journal article" date="2014" name="Genome Biol. Evol.">
        <title>Pangenome evidence for extensive interdomain horizontal transfer affecting lineage core and shell genes in uncultured planktonic thaumarchaeota and euryarchaeota.</title>
        <authorList>
            <person name="Deschamps P."/>
            <person name="Zivanovic Y."/>
            <person name="Moreira D."/>
            <person name="Rodriguez-Valera F."/>
            <person name="Lopez-Garcia P."/>
        </authorList>
    </citation>
    <scope>NUCLEOTIDE SEQUENCE</scope>
</reference>
<dbReference type="PANTHER" id="PTHR30457:SF0">
    <property type="entry name" value="PHOSPHATASE, PUTATIVE (AFU_ORTHOLOGUE AFUA_4G01070)-RELATED"/>
    <property type="match status" value="1"/>
</dbReference>
<proteinExistence type="inferred from homology"/>
<dbReference type="EMBL" id="KF900611">
    <property type="protein sequence ID" value="AIF01081.1"/>
    <property type="molecule type" value="Genomic_DNA"/>
</dbReference>
<evidence type="ECO:0000259" key="4">
    <source>
        <dbReference type="Pfam" id="PF01975"/>
    </source>
</evidence>
<accession>A0A075GAG5</accession>
<dbReference type="InterPro" id="IPR036523">
    <property type="entry name" value="SurE-like_sf"/>
</dbReference>